<feature type="domain" description="Helicase ATP-binding" evidence="13">
    <location>
        <begin position="198"/>
        <end position="449"/>
    </location>
</feature>
<dbReference type="PANTHER" id="PTHR43788">
    <property type="entry name" value="DNA2/NAM7 HELICASE FAMILY MEMBER"/>
    <property type="match status" value="1"/>
</dbReference>
<feature type="domain" description="AAA+ ATPase" evidence="12">
    <location>
        <begin position="216"/>
        <end position="427"/>
    </location>
</feature>
<dbReference type="SUPFAM" id="SSF52540">
    <property type="entry name" value="P-loop containing nucleoside triphosphate hydrolases"/>
    <property type="match status" value="1"/>
</dbReference>
<keyword evidence="8" id="KW-0347">Helicase</keyword>
<evidence type="ECO:0000256" key="3">
    <source>
        <dbReference type="ARBA" id="ARBA00007913"/>
    </source>
</evidence>
<dbReference type="Pfam" id="PF13086">
    <property type="entry name" value="AAA_11"/>
    <property type="match status" value="1"/>
</dbReference>
<keyword evidence="5" id="KW-0963">Cytoplasm</keyword>
<comment type="catalytic activity">
    <reaction evidence="11">
        <text>ATP + H2O = ADP + phosphate + H(+)</text>
        <dbReference type="Rhea" id="RHEA:13065"/>
        <dbReference type="ChEBI" id="CHEBI:15377"/>
        <dbReference type="ChEBI" id="CHEBI:15378"/>
        <dbReference type="ChEBI" id="CHEBI:30616"/>
        <dbReference type="ChEBI" id="CHEBI:43474"/>
        <dbReference type="ChEBI" id="CHEBI:456216"/>
        <dbReference type="EC" id="3.6.4.12"/>
    </reaction>
    <physiologicalReaction direction="left-to-right" evidence="11">
        <dbReference type="Rhea" id="RHEA:13066"/>
    </physiologicalReaction>
</comment>
<comment type="subcellular location">
    <subcellularLocation>
        <location evidence="2">Cytoplasm</location>
    </subcellularLocation>
    <subcellularLocation>
        <location evidence="1">Nucleus</location>
    </subcellularLocation>
</comment>
<dbReference type="InterPro" id="IPR041677">
    <property type="entry name" value="DNA2/NAM7_AAA_11"/>
</dbReference>
<dbReference type="GO" id="GO:0005634">
    <property type="term" value="C:nucleus"/>
    <property type="evidence" value="ECO:0007669"/>
    <property type="project" value="UniProtKB-SubCell"/>
</dbReference>
<dbReference type="InterPro" id="IPR050534">
    <property type="entry name" value="Coronavir_polyprotein_1ab"/>
</dbReference>
<reference evidence="14 15" key="1">
    <citation type="submission" date="2019-10" db="EMBL/GenBank/DDBJ databases">
        <authorList>
            <person name="Palmer J.M."/>
        </authorList>
    </citation>
    <scope>NUCLEOTIDE SEQUENCE [LARGE SCALE GENOMIC DNA]</scope>
    <source>
        <strain evidence="14 15">TWF694</strain>
    </source>
</reference>
<dbReference type="InterPro" id="IPR027417">
    <property type="entry name" value="P-loop_NTPase"/>
</dbReference>
<evidence type="ECO:0000259" key="13">
    <source>
        <dbReference type="SMART" id="SM00487"/>
    </source>
</evidence>
<protein>
    <recommendedName>
        <fullName evidence="4">DNA helicase</fullName>
        <ecNumber evidence="4">3.6.4.12</ecNumber>
    </recommendedName>
</protein>
<keyword evidence="6" id="KW-0547">Nucleotide-binding</keyword>
<evidence type="ECO:0000256" key="5">
    <source>
        <dbReference type="ARBA" id="ARBA00022490"/>
    </source>
</evidence>
<dbReference type="CDD" id="cd18044">
    <property type="entry name" value="DEXXQc_SMUBP2"/>
    <property type="match status" value="1"/>
</dbReference>
<dbReference type="Proteomes" id="UP001365542">
    <property type="component" value="Unassembled WGS sequence"/>
</dbReference>
<dbReference type="SMART" id="SM00487">
    <property type="entry name" value="DEXDc"/>
    <property type="match status" value="1"/>
</dbReference>
<gene>
    <name evidence="14" type="ORF">TWF694_004832</name>
</gene>
<dbReference type="EC" id="3.6.4.12" evidence="4"/>
<evidence type="ECO:0000256" key="6">
    <source>
        <dbReference type="ARBA" id="ARBA00022741"/>
    </source>
</evidence>
<dbReference type="EMBL" id="JAVHJO010000016">
    <property type="protein sequence ID" value="KAK6526213.1"/>
    <property type="molecule type" value="Genomic_DNA"/>
</dbReference>
<organism evidence="14 15">
    <name type="scientific">Orbilia ellipsospora</name>
    <dbReference type="NCBI Taxonomy" id="2528407"/>
    <lineage>
        <taxon>Eukaryota</taxon>
        <taxon>Fungi</taxon>
        <taxon>Dikarya</taxon>
        <taxon>Ascomycota</taxon>
        <taxon>Pezizomycotina</taxon>
        <taxon>Orbiliomycetes</taxon>
        <taxon>Orbiliales</taxon>
        <taxon>Orbiliaceae</taxon>
        <taxon>Orbilia</taxon>
    </lineage>
</organism>
<dbReference type="SMART" id="SM00382">
    <property type="entry name" value="AAA"/>
    <property type="match status" value="1"/>
</dbReference>
<dbReference type="GO" id="GO:0043139">
    <property type="term" value="F:5'-3' DNA helicase activity"/>
    <property type="evidence" value="ECO:0007669"/>
    <property type="project" value="TreeGrafter"/>
</dbReference>
<dbReference type="InterPro" id="IPR014001">
    <property type="entry name" value="Helicase_ATP-bd"/>
</dbReference>
<evidence type="ECO:0000256" key="4">
    <source>
        <dbReference type="ARBA" id="ARBA00012551"/>
    </source>
</evidence>
<evidence type="ECO:0000256" key="1">
    <source>
        <dbReference type="ARBA" id="ARBA00004123"/>
    </source>
</evidence>
<evidence type="ECO:0000256" key="7">
    <source>
        <dbReference type="ARBA" id="ARBA00022801"/>
    </source>
</evidence>
<dbReference type="InterPro" id="IPR041679">
    <property type="entry name" value="DNA2/NAM7-like_C"/>
</dbReference>
<dbReference type="AlphaFoldDB" id="A0AAV9WTQ5"/>
<evidence type="ECO:0000313" key="15">
    <source>
        <dbReference type="Proteomes" id="UP001365542"/>
    </source>
</evidence>
<evidence type="ECO:0000256" key="2">
    <source>
        <dbReference type="ARBA" id="ARBA00004496"/>
    </source>
</evidence>
<keyword evidence="7" id="KW-0378">Hydrolase</keyword>
<dbReference type="Gene3D" id="2.40.30.270">
    <property type="match status" value="1"/>
</dbReference>
<name>A0AAV9WTQ5_9PEZI</name>
<comment type="caution">
    <text evidence="14">The sequence shown here is derived from an EMBL/GenBank/DDBJ whole genome shotgun (WGS) entry which is preliminary data.</text>
</comment>
<keyword evidence="15" id="KW-1185">Reference proteome</keyword>
<dbReference type="GO" id="GO:0016787">
    <property type="term" value="F:hydrolase activity"/>
    <property type="evidence" value="ECO:0007669"/>
    <property type="project" value="UniProtKB-KW"/>
</dbReference>
<dbReference type="CDD" id="cd18808">
    <property type="entry name" value="SF1_C_Upf1"/>
    <property type="match status" value="1"/>
</dbReference>
<dbReference type="Pfam" id="PF13087">
    <property type="entry name" value="AAA_12"/>
    <property type="match status" value="1"/>
</dbReference>
<evidence type="ECO:0000256" key="9">
    <source>
        <dbReference type="ARBA" id="ARBA00022840"/>
    </source>
</evidence>
<proteinExistence type="inferred from homology"/>
<dbReference type="GO" id="GO:0003723">
    <property type="term" value="F:RNA binding"/>
    <property type="evidence" value="ECO:0007669"/>
    <property type="project" value="InterPro"/>
</dbReference>
<dbReference type="Gene3D" id="3.40.50.300">
    <property type="entry name" value="P-loop containing nucleotide triphosphate hydrolases"/>
    <property type="match status" value="2"/>
</dbReference>
<keyword evidence="10" id="KW-0539">Nucleus</keyword>
<evidence type="ECO:0000256" key="8">
    <source>
        <dbReference type="ARBA" id="ARBA00022806"/>
    </source>
</evidence>
<dbReference type="PANTHER" id="PTHR43788:SF8">
    <property type="entry name" value="DNA-BINDING PROTEIN SMUBP-2"/>
    <property type="match status" value="1"/>
</dbReference>
<evidence type="ECO:0000256" key="10">
    <source>
        <dbReference type="ARBA" id="ARBA00023242"/>
    </source>
</evidence>
<dbReference type="Pfam" id="PF21138">
    <property type="entry name" value="SMUBP-2_HCS1_1B"/>
    <property type="match status" value="1"/>
</dbReference>
<evidence type="ECO:0000259" key="12">
    <source>
        <dbReference type="SMART" id="SM00382"/>
    </source>
</evidence>
<evidence type="ECO:0000313" key="14">
    <source>
        <dbReference type="EMBL" id="KAK6526213.1"/>
    </source>
</evidence>
<dbReference type="InterPro" id="IPR048761">
    <property type="entry name" value="SMUBP-2_HCS1_1B"/>
</dbReference>
<dbReference type="InterPro" id="IPR003593">
    <property type="entry name" value="AAA+_ATPase"/>
</dbReference>
<dbReference type="GO" id="GO:0005737">
    <property type="term" value="C:cytoplasm"/>
    <property type="evidence" value="ECO:0007669"/>
    <property type="project" value="UniProtKB-SubCell"/>
</dbReference>
<keyword evidence="9" id="KW-0067">ATP-binding</keyword>
<accession>A0AAV9WTQ5</accession>
<dbReference type="GO" id="GO:0005524">
    <property type="term" value="F:ATP binding"/>
    <property type="evidence" value="ECO:0007669"/>
    <property type="project" value="UniProtKB-KW"/>
</dbReference>
<dbReference type="InterPro" id="IPR047187">
    <property type="entry name" value="SF1_C_Upf1"/>
</dbReference>
<evidence type="ECO:0000256" key="11">
    <source>
        <dbReference type="ARBA" id="ARBA00048432"/>
    </source>
</evidence>
<comment type="similarity">
    <text evidence="3">Belongs to the DNA2/NAM7 helicase family.</text>
</comment>
<sequence length="667" mass="74454">MALNMEYFHDFLDKQLDLLEKACQAEQSISHDALAQLSPRGLRSSGLAWSNLSISRWYTGLGGKPIVELVPDGADLTSRGVQIVDLKTGDIVVIEEQIPKRQSKSYAHPSGVSGVVIRNSRQKITVALDINKINSIHDTSKRMLLIKIGNDAPYRRMIRTITDVKSTAEENLSGIMKISFGVSEHTPPEMILDGFEFLDENLNEDQKEAVLFALGAENIALIHGPPGTGKTHTLIEIIRQSVARGIRVLVCGPSNISVDNLADKLAQFRIPMIRLGHPARLLPTVLSNSLDVVIQDSDSGALVRDIRKEMDEKLILVKKARIVTERRQIWENIRELRIDYRTREKKCTDEILNTSKIVLATLHGAGSHLIKEQKFEVVIIDESGQALEAQSWIPLVKASKCILAGDHLQLGPTIPKSDANLQPLGSSLFERLIRLHGPAIKKSLSLQYRMNRVIMQYPSTALYQSSLKAASQVQNHLLSDLNGVEKTDDTQEPLVYWDTQGGFFRENASNIDESNPAVHMLHKNESKSNSMEAALCNLHLRSLIKSGVQSKDIAIITPYSAQVTAISERARQDYPDLEIGTVDGFQGREKEAVILSLVRSNDHGETGFLADERRLNVAMTRPRRHLCVIGDSETIGRGSHYLKNWIEFLEEHADLRYPDPSLFYTSK</sequence>